<evidence type="ECO:0000313" key="1">
    <source>
        <dbReference type="EMBL" id="SDA96006.1"/>
    </source>
</evidence>
<reference evidence="2" key="1">
    <citation type="submission" date="2016-10" db="EMBL/GenBank/DDBJ databases">
        <authorList>
            <person name="Varghese N."/>
            <person name="Submissions S."/>
        </authorList>
    </citation>
    <scope>NUCLEOTIDE SEQUENCE [LARGE SCALE GENOMIC DNA]</scope>
    <source>
        <strain evidence="2">DSM 22703</strain>
    </source>
</reference>
<proteinExistence type="predicted"/>
<dbReference type="Proteomes" id="UP000198756">
    <property type="component" value="Unassembled WGS sequence"/>
</dbReference>
<protein>
    <recommendedName>
        <fullName evidence="3">DNA helicase</fullName>
    </recommendedName>
</protein>
<dbReference type="RefSeq" id="WP_092734662.1">
    <property type="nucleotide sequence ID" value="NZ_FMXE01000048.1"/>
</dbReference>
<dbReference type="Gene3D" id="3.40.50.300">
    <property type="entry name" value="P-loop containing nucleotide triphosphate hydrolases"/>
    <property type="match status" value="1"/>
</dbReference>
<gene>
    <name evidence="1" type="ORF">SAMN03080617_04164</name>
</gene>
<dbReference type="AlphaFoldDB" id="A0A1G5ZNA2"/>
<dbReference type="STRING" id="279824.SAMN03080617_04164"/>
<dbReference type="SUPFAM" id="SSF52540">
    <property type="entry name" value="P-loop containing nucleoside triphosphate hydrolases"/>
    <property type="match status" value="1"/>
</dbReference>
<dbReference type="InterPro" id="IPR027417">
    <property type="entry name" value="P-loop_NTPase"/>
</dbReference>
<organism evidence="1 2">
    <name type="scientific">Algoriphagus alkaliphilus</name>
    <dbReference type="NCBI Taxonomy" id="279824"/>
    <lineage>
        <taxon>Bacteria</taxon>
        <taxon>Pseudomonadati</taxon>
        <taxon>Bacteroidota</taxon>
        <taxon>Cytophagia</taxon>
        <taxon>Cytophagales</taxon>
        <taxon>Cyclobacteriaceae</taxon>
        <taxon>Algoriphagus</taxon>
    </lineage>
</organism>
<evidence type="ECO:0000313" key="2">
    <source>
        <dbReference type="Proteomes" id="UP000198756"/>
    </source>
</evidence>
<accession>A0A1G5ZNA2</accession>
<dbReference type="OrthoDB" id="9787585at2"/>
<dbReference type="EMBL" id="FMXE01000048">
    <property type="protein sequence ID" value="SDA96006.1"/>
    <property type="molecule type" value="Genomic_DNA"/>
</dbReference>
<name>A0A1G5ZNA2_9BACT</name>
<evidence type="ECO:0008006" key="3">
    <source>
        <dbReference type="Google" id="ProtNLM"/>
    </source>
</evidence>
<keyword evidence="2" id="KW-1185">Reference proteome</keyword>
<sequence>MIYPNTFPEYRKNFAEKVVFDALSDLGDEFEIFYNKSFAKRHHREPLLYEVDFLIFDLRGGKLNYVFVVEVKGGAISYSAKRNLWYSGDREMEKGPDEQAASYVRNLISRYEKVGANAVPFIWLLWFPDGVKKSKEYLPSQLDKWRVLDQYALTDPTKFIDNTINQLPHNFKHFGGLTFEKYQEVIQKDLLADFDQTPNLKALLHEINLTYDQLATNQKAFFTGLTDLPRLAISGGAGSGKSILAKFAATYFTEEGKNVLLLCFNKQLKNDLSKGLPKIVLVDHVLNFMSSMIHQFTGKAVTADLENLEDYYLNVLPTEFFTIIQSREWKDAELFDAIVIDEGQDMKGEWLEWFVTLLKPEGKYFIFFDERQNIFNRDFRLPQSEVWTPFKLSYNYRNSKNINSYINSHLNLSLIPGVVPEGREVMLKSYTSQENLLKEISKILFQLIRKDEIPHSLIKIMLDGSLRSWEIEEWKLDFEFNLALLDPDKEQDKNVIYLTSINRFKGCESDVLILVLKTPLFPIPDEKMRYTQLSRAKGLLIIFEKLEEAS</sequence>